<keyword evidence="2" id="KW-1185">Reference proteome</keyword>
<dbReference type="AlphaFoldDB" id="A0A3A9KKT6"/>
<evidence type="ECO:0008006" key="3">
    <source>
        <dbReference type="Google" id="ProtNLM"/>
    </source>
</evidence>
<proteinExistence type="predicted"/>
<accession>A0A3A9KKT6</accession>
<dbReference type="Proteomes" id="UP000281498">
    <property type="component" value="Unassembled WGS sequence"/>
</dbReference>
<evidence type="ECO:0000313" key="2">
    <source>
        <dbReference type="Proteomes" id="UP000281498"/>
    </source>
</evidence>
<gene>
    <name evidence="1" type="ORF">CR203_20690</name>
</gene>
<organism evidence="1 2">
    <name type="scientific">Salipaludibacillus neizhouensis</name>
    <dbReference type="NCBI Taxonomy" id="885475"/>
    <lineage>
        <taxon>Bacteria</taxon>
        <taxon>Bacillati</taxon>
        <taxon>Bacillota</taxon>
        <taxon>Bacilli</taxon>
        <taxon>Bacillales</taxon>
        <taxon>Bacillaceae</taxon>
    </lineage>
</organism>
<dbReference type="EMBL" id="PDOE01000016">
    <property type="protein sequence ID" value="RKL65496.1"/>
    <property type="molecule type" value="Genomic_DNA"/>
</dbReference>
<name>A0A3A9KKT6_9BACI</name>
<evidence type="ECO:0000313" key="1">
    <source>
        <dbReference type="EMBL" id="RKL65496.1"/>
    </source>
</evidence>
<protein>
    <recommendedName>
        <fullName evidence="3">Spore coat protein</fullName>
    </recommendedName>
</protein>
<comment type="caution">
    <text evidence="1">The sequence shown here is derived from an EMBL/GenBank/DDBJ whole genome shotgun (WGS) entry which is preliminary data.</text>
</comment>
<dbReference type="OrthoDB" id="1799385at2"/>
<sequence length="89" mass="10110">MQQQPMNQQGQSMSQPPQVLTDKDLLYISDMLSWNLMAMKKANDMSQNCSDQQVSQSLDTAGRMHQQHYQTLLSHLQNNSNPQGTSTLQ</sequence>
<dbReference type="RefSeq" id="WP_110938895.1">
    <property type="nucleotide sequence ID" value="NZ_KZ614148.1"/>
</dbReference>
<reference evidence="1 2" key="1">
    <citation type="submission" date="2017-10" db="EMBL/GenBank/DDBJ databases">
        <title>Bacillus sp. nov., a halophilic bacterium isolated from a Keqin Lake.</title>
        <authorList>
            <person name="Wang H."/>
        </authorList>
    </citation>
    <scope>NUCLEOTIDE SEQUENCE [LARGE SCALE GENOMIC DNA]</scope>
    <source>
        <strain evidence="1 2">KCTC 13187</strain>
    </source>
</reference>